<comment type="caution">
    <text evidence="2">The sequence shown here is derived from an EMBL/GenBank/DDBJ whole genome shotgun (WGS) entry which is preliminary data.</text>
</comment>
<dbReference type="EMBL" id="JBEPSB010000042">
    <property type="protein sequence ID" value="MET4563450.1"/>
    <property type="molecule type" value="Genomic_DNA"/>
</dbReference>
<gene>
    <name evidence="2" type="ORF">ABIA69_004647</name>
</gene>
<feature type="region of interest" description="Disordered" evidence="1">
    <location>
        <begin position="1"/>
        <end position="32"/>
    </location>
</feature>
<dbReference type="Proteomes" id="UP001549363">
    <property type="component" value="Unassembled WGS sequence"/>
</dbReference>
<organism evidence="2 3">
    <name type="scientific">Lysinibacillus parviboronicapiens</name>
    <dbReference type="NCBI Taxonomy" id="436516"/>
    <lineage>
        <taxon>Bacteria</taxon>
        <taxon>Bacillati</taxon>
        <taxon>Bacillota</taxon>
        <taxon>Bacilli</taxon>
        <taxon>Bacillales</taxon>
        <taxon>Bacillaceae</taxon>
        <taxon>Lysinibacillus</taxon>
    </lineage>
</organism>
<protein>
    <submittedName>
        <fullName evidence="2">Uncharacterized protein</fullName>
    </submittedName>
</protein>
<name>A0ABV2PR73_9BACI</name>
<keyword evidence="3" id="KW-1185">Reference proteome</keyword>
<reference evidence="2 3" key="1">
    <citation type="submission" date="2024-06" db="EMBL/GenBank/DDBJ databases">
        <title>Sorghum-associated microbial communities from plants grown in Nebraska, USA.</title>
        <authorList>
            <person name="Schachtman D."/>
        </authorList>
    </citation>
    <scope>NUCLEOTIDE SEQUENCE [LARGE SCALE GENOMIC DNA]</scope>
    <source>
        <strain evidence="2 3">736</strain>
    </source>
</reference>
<evidence type="ECO:0000313" key="3">
    <source>
        <dbReference type="Proteomes" id="UP001549363"/>
    </source>
</evidence>
<evidence type="ECO:0000313" key="2">
    <source>
        <dbReference type="EMBL" id="MET4563450.1"/>
    </source>
</evidence>
<proteinExistence type="predicted"/>
<accession>A0ABV2PR73</accession>
<sequence>MTTSQRGGRSTDRKSPIGSTNNQWGMKKTPAD</sequence>
<evidence type="ECO:0000256" key="1">
    <source>
        <dbReference type="SAM" id="MobiDB-lite"/>
    </source>
</evidence>